<reference evidence="4 5" key="1">
    <citation type="submission" date="2014-12" db="EMBL/GenBank/DDBJ databases">
        <title>Draft genome sequences of 29 type strains of Enterococci.</title>
        <authorList>
            <person name="Zhong Z."/>
            <person name="Sun Z."/>
            <person name="Liu W."/>
            <person name="Zhang W."/>
            <person name="Zhang H."/>
        </authorList>
    </citation>
    <scope>NUCLEOTIDE SEQUENCE [LARGE SCALE GENOMIC DNA]</scope>
    <source>
        <strain evidence="4 5">DSM 22801</strain>
    </source>
</reference>
<dbReference type="AlphaFoldDB" id="A0AA91G6W4"/>
<feature type="transmembrane region" description="Helical" evidence="1">
    <location>
        <begin position="330"/>
        <end position="352"/>
    </location>
</feature>
<keyword evidence="1" id="KW-0472">Membrane</keyword>
<evidence type="ECO:0008006" key="6">
    <source>
        <dbReference type="Google" id="ProtNLM"/>
    </source>
</evidence>
<name>A0AA91G6W4_9ENTE</name>
<protein>
    <recommendedName>
        <fullName evidence="6">DUF3324 domain-containing protein</fullName>
    </recommendedName>
</protein>
<feature type="domain" description="WxL Interacting Protein host binding" evidence="3">
    <location>
        <begin position="179"/>
        <end position="314"/>
    </location>
</feature>
<dbReference type="InterPro" id="IPR021759">
    <property type="entry name" value="WxLIP_HBD"/>
</dbReference>
<evidence type="ECO:0000259" key="3">
    <source>
        <dbReference type="Pfam" id="PF11797"/>
    </source>
</evidence>
<evidence type="ECO:0000256" key="1">
    <source>
        <dbReference type="SAM" id="Phobius"/>
    </source>
</evidence>
<accession>A0AA91G6W4</accession>
<organism evidence="4 5">
    <name type="scientific">Enterococcus silesiacus</name>
    <dbReference type="NCBI Taxonomy" id="332949"/>
    <lineage>
        <taxon>Bacteria</taxon>
        <taxon>Bacillati</taxon>
        <taxon>Bacillota</taxon>
        <taxon>Bacilli</taxon>
        <taxon>Lactobacillales</taxon>
        <taxon>Enterococcaceae</taxon>
        <taxon>Enterococcus</taxon>
    </lineage>
</organism>
<dbReference type="Proteomes" id="UP000183039">
    <property type="component" value="Unassembled WGS sequence"/>
</dbReference>
<gene>
    <name evidence="4" type="ORF">RV15_GL002483</name>
</gene>
<evidence type="ECO:0000313" key="5">
    <source>
        <dbReference type="Proteomes" id="UP000183039"/>
    </source>
</evidence>
<comment type="caution">
    <text evidence="4">The sequence shown here is derived from an EMBL/GenBank/DDBJ whole genome shotgun (WGS) entry which is preliminary data.</text>
</comment>
<dbReference type="InterPro" id="IPR010317">
    <property type="entry name" value="WxLIP_PGBD"/>
</dbReference>
<dbReference type="Pfam" id="PF11797">
    <property type="entry name" value="WxLIP_HBD"/>
    <property type="match status" value="1"/>
</dbReference>
<dbReference type="Pfam" id="PF06030">
    <property type="entry name" value="WxLIP_PGBD"/>
    <property type="match status" value="1"/>
</dbReference>
<evidence type="ECO:0000259" key="2">
    <source>
        <dbReference type="Pfam" id="PF06030"/>
    </source>
</evidence>
<keyword evidence="1" id="KW-0812">Transmembrane</keyword>
<keyword evidence="1" id="KW-1133">Transmembrane helix</keyword>
<dbReference type="EMBL" id="JXLC01000035">
    <property type="protein sequence ID" value="OJG85804.1"/>
    <property type="molecule type" value="Genomic_DNA"/>
</dbReference>
<proteinExistence type="predicted"/>
<feature type="domain" description="WxL Interacting Protein peptidoglycan binding" evidence="2">
    <location>
        <begin position="50"/>
        <end position="168"/>
    </location>
</feature>
<evidence type="ECO:0000313" key="4">
    <source>
        <dbReference type="EMBL" id="OJG85804.1"/>
    </source>
</evidence>
<sequence>MIISVSAFLKRGIAMKKKHLLFLVATFIVTMLMPIKTYAEANSGGNATGFTYETIKPDNQKSQDTGYFDLKMTPGQKQTVKIKLKNLASEEVEISVRLNGAKTNANGVIEYGPTTIKKDNSLKYDFESIVKAPETVKLPANGEKDVDIELTMPEASFDGVISGGIQLQKIEKEEASKPKKTGVINKYAYVIGMLLSETDNEVQPNLELNKVYAELNNFRNTFFVNFSNVQPAYLENMTTQVQIMKDSSDEVLYETKRSGMRMAPNSLIDFPVSMEGDRMVPGDYRAKILVTSGDKKWEWNEKFKVTDEEADKFNNQDAGLEDVQTFNWQLIAGIVGGVLALAVIIFLVIRTVNKKKQAKKKQARKKKPKK</sequence>